<gene>
    <name evidence="2" type="ORF">NCGR_LOCUS37643</name>
</gene>
<sequence>MGPGPLRQTLQRWLPALLRRAAPDGSVAWPFASSTILFDDMKEQFKETVLKFTQEAIAPHAAAIDASICAVGLSYDTHSNLCINQLVRHGNPEQKLKYLPKLISGEHIRALAISEPNCQYHFILVAVLFFSNTIRFLLTHC</sequence>
<dbReference type="SUPFAM" id="SSF56645">
    <property type="entry name" value="Acyl-CoA dehydrogenase NM domain-like"/>
    <property type="match status" value="1"/>
</dbReference>
<protein>
    <recommendedName>
        <fullName evidence="1">Acyl-CoA dehydrogenase/oxidase N-terminal domain-containing protein</fullName>
    </recommendedName>
</protein>
<accession>A0A811QBB5</accession>
<keyword evidence="3" id="KW-1185">Reference proteome</keyword>
<proteinExistence type="predicted"/>
<dbReference type="Gene3D" id="1.10.540.10">
    <property type="entry name" value="Acyl-CoA dehydrogenase/oxidase, N-terminal domain"/>
    <property type="match status" value="1"/>
</dbReference>
<evidence type="ECO:0000313" key="3">
    <source>
        <dbReference type="Proteomes" id="UP000604825"/>
    </source>
</evidence>
<evidence type="ECO:0000259" key="1">
    <source>
        <dbReference type="Pfam" id="PF02771"/>
    </source>
</evidence>
<dbReference type="GO" id="GO:0050660">
    <property type="term" value="F:flavin adenine dinucleotide binding"/>
    <property type="evidence" value="ECO:0007669"/>
    <property type="project" value="InterPro"/>
</dbReference>
<dbReference type="Proteomes" id="UP000604825">
    <property type="component" value="Unassembled WGS sequence"/>
</dbReference>
<dbReference type="InterPro" id="IPR013786">
    <property type="entry name" value="AcylCoA_DH/ox_N"/>
</dbReference>
<dbReference type="EMBL" id="CAJGYO010000009">
    <property type="protein sequence ID" value="CAD6254034.1"/>
    <property type="molecule type" value="Genomic_DNA"/>
</dbReference>
<organism evidence="2 3">
    <name type="scientific">Miscanthus lutarioriparius</name>
    <dbReference type="NCBI Taxonomy" id="422564"/>
    <lineage>
        <taxon>Eukaryota</taxon>
        <taxon>Viridiplantae</taxon>
        <taxon>Streptophyta</taxon>
        <taxon>Embryophyta</taxon>
        <taxon>Tracheophyta</taxon>
        <taxon>Spermatophyta</taxon>
        <taxon>Magnoliopsida</taxon>
        <taxon>Liliopsida</taxon>
        <taxon>Poales</taxon>
        <taxon>Poaceae</taxon>
        <taxon>PACMAD clade</taxon>
        <taxon>Panicoideae</taxon>
        <taxon>Andropogonodae</taxon>
        <taxon>Andropogoneae</taxon>
        <taxon>Saccharinae</taxon>
        <taxon>Miscanthus</taxon>
    </lineage>
</organism>
<dbReference type="InterPro" id="IPR037069">
    <property type="entry name" value="AcylCoA_DH/ox_N_sf"/>
</dbReference>
<dbReference type="Pfam" id="PF02771">
    <property type="entry name" value="Acyl-CoA_dh_N"/>
    <property type="match status" value="1"/>
</dbReference>
<feature type="domain" description="Acyl-CoA dehydrogenase/oxidase N-terminal" evidence="1">
    <location>
        <begin position="68"/>
        <end position="106"/>
    </location>
</feature>
<dbReference type="PANTHER" id="PTHR43884:SF12">
    <property type="entry name" value="ISOVALERYL-COA DEHYDROGENASE, MITOCHONDRIAL-RELATED"/>
    <property type="match status" value="1"/>
</dbReference>
<dbReference type="AlphaFoldDB" id="A0A811QBB5"/>
<dbReference type="InterPro" id="IPR009100">
    <property type="entry name" value="AcylCoA_DH/oxidase_NM_dom_sf"/>
</dbReference>
<comment type="caution">
    <text evidence="2">The sequence shown here is derived from an EMBL/GenBank/DDBJ whole genome shotgun (WGS) entry which is preliminary data.</text>
</comment>
<evidence type="ECO:0000313" key="2">
    <source>
        <dbReference type="EMBL" id="CAD6254034.1"/>
    </source>
</evidence>
<dbReference type="PANTHER" id="PTHR43884">
    <property type="entry name" value="ACYL-COA DEHYDROGENASE"/>
    <property type="match status" value="1"/>
</dbReference>
<name>A0A811QBB5_9POAL</name>
<dbReference type="GO" id="GO:0005739">
    <property type="term" value="C:mitochondrion"/>
    <property type="evidence" value="ECO:0007669"/>
    <property type="project" value="TreeGrafter"/>
</dbReference>
<dbReference type="GO" id="GO:0006552">
    <property type="term" value="P:L-leucine catabolic process"/>
    <property type="evidence" value="ECO:0007669"/>
    <property type="project" value="TreeGrafter"/>
</dbReference>
<dbReference type="GO" id="GO:0008470">
    <property type="term" value="F:3-methylbutanoyl-CoA dehydrogenase activity"/>
    <property type="evidence" value="ECO:0007669"/>
    <property type="project" value="TreeGrafter"/>
</dbReference>
<dbReference type="Gene3D" id="2.40.110.10">
    <property type="entry name" value="Butyryl-CoA Dehydrogenase, subunit A, domain 2"/>
    <property type="match status" value="1"/>
</dbReference>
<reference evidence="2" key="1">
    <citation type="submission" date="2020-10" db="EMBL/GenBank/DDBJ databases">
        <authorList>
            <person name="Han B."/>
            <person name="Lu T."/>
            <person name="Zhao Q."/>
            <person name="Huang X."/>
            <person name="Zhao Y."/>
        </authorList>
    </citation>
    <scope>NUCLEOTIDE SEQUENCE</scope>
</reference>
<dbReference type="OrthoDB" id="9988775at2759"/>
<dbReference type="InterPro" id="IPR046373">
    <property type="entry name" value="Acyl-CoA_Oxase/DH_mid-dom_sf"/>
</dbReference>